<gene>
    <name evidence="1" type="ORF">ACHAWU_003891</name>
</gene>
<dbReference type="Proteomes" id="UP001530293">
    <property type="component" value="Unassembled WGS sequence"/>
</dbReference>
<organism evidence="1 2">
    <name type="scientific">Discostella pseudostelligera</name>
    <dbReference type="NCBI Taxonomy" id="259834"/>
    <lineage>
        <taxon>Eukaryota</taxon>
        <taxon>Sar</taxon>
        <taxon>Stramenopiles</taxon>
        <taxon>Ochrophyta</taxon>
        <taxon>Bacillariophyta</taxon>
        <taxon>Coscinodiscophyceae</taxon>
        <taxon>Thalassiosirophycidae</taxon>
        <taxon>Stephanodiscales</taxon>
        <taxon>Stephanodiscaceae</taxon>
        <taxon>Discostella</taxon>
    </lineage>
</organism>
<comment type="caution">
    <text evidence="1">The sequence shown here is derived from an EMBL/GenBank/DDBJ whole genome shotgun (WGS) entry which is preliminary data.</text>
</comment>
<protein>
    <submittedName>
        <fullName evidence="1">Uncharacterized protein</fullName>
    </submittedName>
</protein>
<name>A0ABD3M076_9STRA</name>
<dbReference type="EMBL" id="JALLBG020000278">
    <property type="protein sequence ID" value="KAL3757007.1"/>
    <property type="molecule type" value="Genomic_DNA"/>
</dbReference>
<reference evidence="1 2" key="1">
    <citation type="submission" date="2024-10" db="EMBL/GenBank/DDBJ databases">
        <title>Updated reference genomes for cyclostephanoid diatoms.</title>
        <authorList>
            <person name="Roberts W.R."/>
            <person name="Alverson A.J."/>
        </authorList>
    </citation>
    <scope>NUCLEOTIDE SEQUENCE [LARGE SCALE GENOMIC DNA]</scope>
    <source>
        <strain evidence="1 2">AJA232-27</strain>
    </source>
</reference>
<dbReference type="AlphaFoldDB" id="A0ABD3M076"/>
<proteinExistence type="predicted"/>
<keyword evidence="2" id="KW-1185">Reference proteome</keyword>
<evidence type="ECO:0000313" key="2">
    <source>
        <dbReference type="Proteomes" id="UP001530293"/>
    </source>
</evidence>
<evidence type="ECO:0000313" key="1">
    <source>
        <dbReference type="EMBL" id="KAL3757007.1"/>
    </source>
</evidence>
<accession>A0ABD3M076</accession>
<sequence>MMRAAIFFSMRIILCLLLLILSTTPVVVVVVVQAYVVGGDHHPQHHRGSNNNNDILSRFDFQCKILMTVGRTPNTEMPPEWAASGAKLALPLHVQFSTMNKECILSCDEMNQESLLLGDYSGVDKATGMSSSSSSCPTVVPLNEPSFISAKGQEIVKVSPGAFSCQIQLPDTEQYSFRFFLDFPEGATRNDVVLPAGRIFFMTACWNNEDTNWIERAMRVKEHHVASLRKINVELAEMGLATTKSLMKTSRYFNLLEHRNKLLSQINMLEEAFPPEDRLVKGQNNIVFLREGVIAVKTRTKDRKEKYHWVGTFTLGDFKSL</sequence>